<dbReference type="Proteomes" id="UP000219338">
    <property type="component" value="Unassembled WGS sequence"/>
</dbReference>
<evidence type="ECO:0000313" key="1">
    <source>
        <dbReference type="EMBL" id="SJK98416.1"/>
    </source>
</evidence>
<name>A0A284QPL3_ARMOS</name>
<organism evidence="1 2">
    <name type="scientific">Armillaria ostoyae</name>
    <name type="common">Armillaria root rot fungus</name>
    <dbReference type="NCBI Taxonomy" id="47428"/>
    <lineage>
        <taxon>Eukaryota</taxon>
        <taxon>Fungi</taxon>
        <taxon>Dikarya</taxon>
        <taxon>Basidiomycota</taxon>
        <taxon>Agaricomycotina</taxon>
        <taxon>Agaricomycetes</taxon>
        <taxon>Agaricomycetidae</taxon>
        <taxon>Agaricales</taxon>
        <taxon>Marasmiineae</taxon>
        <taxon>Physalacriaceae</taxon>
        <taxon>Armillaria</taxon>
    </lineage>
</organism>
<evidence type="ECO:0000313" key="2">
    <source>
        <dbReference type="Proteomes" id="UP000219338"/>
    </source>
</evidence>
<proteinExistence type="predicted"/>
<accession>A0A284QPL3</accession>
<dbReference type="STRING" id="47428.A0A284QPL3"/>
<keyword evidence="2" id="KW-1185">Reference proteome</keyword>
<protein>
    <submittedName>
        <fullName evidence="1">Uncharacterized protein</fullName>
    </submittedName>
</protein>
<dbReference type="OrthoDB" id="10258882at2759"/>
<dbReference type="AlphaFoldDB" id="A0A284QPL3"/>
<dbReference type="EMBL" id="FUEG01000001">
    <property type="protein sequence ID" value="SJK98416.1"/>
    <property type="molecule type" value="Genomic_DNA"/>
</dbReference>
<gene>
    <name evidence="1" type="ORF">ARMOST_01683</name>
</gene>
<reference evidence="2" key="1">
    <citation type="journal article" date="2017" name="Nat. Ecol. Evol.">
        <title>Genome expansion and lineage-specific genetic innovations in the forest pathogenic fungi Armillaria.</title>
        <authorList>
            <person name="Sipos G."/>
            <person name="Prasanna A.N."/>
            <person name="Walter M.C."/>
            <person name="O'Connor E."/>
            <person name="Balint B."/>
            <person name="Krizsan K."/>
            <person name="Kiss B."/>
            <person name="Hess J."/>
            <person name="Varga T."/>
            <person name="Slot J."/>
            <person name="Riley R."/>
            <person name="Boka B."/>
            <person name="Rigling D."/>
            <person name="Barry K."/>
            <person name="Lee J."/>
            <person name="Mihaltcheva S."/>
            <person name="LaButti K."/>
            <person name="Lipzen A."/>
            <person name="Waldron R."/>
            <person name="Moloney N.M."/>
            <person name="Sperisen C."/>
            <person name="Kredics L."/>
            <person name="Vagvoelgyi C."/>
            <person name="Patrignani A."/>
            <person name="Fitzpatrick D."/>
            <person name="Nagy I."/>
            <person name="Doyle S."/>
            <person name="Anderson J.B."/>
            <person name="Grigoriev I.V."/>
            <person name="Gueldener U."/>
            <person name="Muensterkoetter M."/>
            <person name="Nagy L.G."/>
        </authorList>
    </citation>
    <scope>NUCLEOTIDE SEQUENCE [LARGE SCALE GENOMIC DNA]</scope>
    <source>
        <strain evidence="2">C18/9</strain>
    </source>
</reference>
<sequence>MHNLHDSNSAAEVYCTLGGEVIPSKVVLYATENTAGLQLWTSATWFVKPSNGAKPTAADEELKRSLLKILLEVYVTAQDPSRSRIARLLDSQAVNLDATGLLTPRPPSWLAPSGELYISVIGQIIKTISAAQNLEVKEKTWLILREEGMVVEEPLEDDDQDDLDSGYVVDEKSALQVTLGPAADSGQGERFLNGGHQHPWDDIVEIG</sequence>